<feature type="region of interest" description="Disordered" evidence="1">
    <location>
        <begin position="1"/>
        <end position="26"/>
    </location>
</feature>
<keyword evidence="2" id="KW-0472">Membrane</keyword>
<dbReference type="Proteomes" id="UP000648908">
    <property type="component" value="Unassembled WGS sequence"/>
</dbReference>
<evidence type="ECO:0000313" key="3">
    <source>
        <dbReference type="EMBL" id="MBL4916024.1"/>
    </source>
</evidence>
<gene>
    <name evidence="3" type="ORF">JL811_02215</name>
</gene>
<dbReference type="EMBL" id="JAESVN010000001">
    <property type="protein sequence ID" value="MBL4916024.1"/>
    <property type="molecule type" value="Genomic_DNA"/>
</dbReference>
<evidence type="ECO:0000256" key="2">
    <source>
        <dbReference type="SAM" id="Phobius"/>
    </source>
</evidence>
<keyword evidence="2" id="KW-0812">Transmembrane</keyword>
<feature type="transmembrane region" description="Helical" evidence="2">
    <location>
        <begin position="77"/>
        <end position="98"/>
    </location>
</feature>
<keyword evidence="2" id="KW-1133">Transmembrane helix</keyword>
<reference evidence="3" key="1">
    <citation type="submission" date="2021-01" db="EMBL/GenBank/DDBJ databases">
        <title>Tabrizicola alba sp. nov. a motile alkaliphilic bacterium isolated from a soda lake.</title>
        <authorList>
            <person name="Szuroczki S."/>
            <person name="Abbaszade G."/>
            <person name="Schumann P."/>
            <person name="Toth E."/>
        </authorList>
    </citation>
    <scope>NUCLEOTIDE SEQUENCE</scope>
    <source>
        <strain evidence="3">DMG-N-6</strain>
    </source>
</reference>
<organism evidence="3 4">
    <name type="scientific">Szabonella alba</name>
    <dbReference type="NCBI Taxonomy" id="2804194"/>
    <lineage>
        <taxon>Bacteria</taxon>
        <taxon>Pseudomonadati</taxon>
        <taxon>Pseudomonadota</taxon>
        <taxon>Alphaproteobacteria</taxon>
        <taxon>Rhodobacterales</taxon>
        <taxon>Paracoccaceae</taxon>
        <taxon>Szabonella</taxon>
    </lineage>
</organism>
<sequence length="199" mass="21729">MRADQDEATGGPKEAQAPGAQDHDATEHAVFGRTSEGDLILARLMPSPARRVIGAVILFSLGLFVLYLALWQAPEGLLLRLFLLIFALSVLFGCLRLWQATERGLELTPRELRETGGRRLALVAQMQDASRGAFAFKPSNGFMVRLDAPGATVWAPGLWWRLGRRLGVGGVTSASEARFMAEQINTLIAARAQSRTEQD</sequence>
<accession>A0A8K0Y1H4</accession>
<dbReference type="AlphaFoldDB" id="A0A8K0Y1H4"/>
<feature type="transmembrane region" description="Helical" evidence="2">
    <location>
        <begin position="52"/>
        <end position="71"/>
    </location>
</feature>
<evidence type="ECO:0000313" key="4">
    <source>
        <dbReference type="Proteomes" id="UP000648908"/>
    </source>
</evidence>
<keyword evidence="4" id="KW-1185">Reference proteome</keyword>
<dbReference type="RefSeq" id="WP_202686679.1">
    <property type="nucleotide sequence ID" value="NZ_JAESVN010000001.1"/>
</dbReference>
<comment type="caution">
    <text evidence="3">The sequence shown here is derived from an EMBL/GenBank/DDBJ whole genome shotgun (WGS) entry which is preliminary data.</text>
</comment>
<protein>
    <submittedName>
        <fullName evidence="3">Uncharacterized protein</fullName>
    </submittedName>
</protein>
<evidence type="ECO:0000256" key="1">
    <source>
        <dbReference type="SAM" id="MobiDB-lite"/>
    </source>
</evidence>
<name>A0A8K0Y1H4_9RHOB</name>
<proteinExistence type="predicted"/>